<comment type="caution">
    <text evidence="1">The sequence shown here is derived from an EMBL/GenBank/DDBJ whole genome shotgun (WGS) entry which is preliminary data.</text>
</comment>
<reference evidence="1 2" key="1">
    <citation type="submission" date="2018-03" db="EMBL/GenBank/DDBJ databases">
        <title>Genomic Encyclopedia of Archaeal and Bacterial Type Strains, Phase II (KMG-II): from individual species to whole genera.</title>
        <authorList>
            <person name="Goeker M."/>
        </authorList>
    </citation>
    <scope>NUCLEOTIDE SEQUENCE [LARGE SCALE GENOMIC DNA]</scope>
    <source>
        <strain evidence="1 2">DSM 29057</strain>
    </source>
</reference>
<name>A0A2P8GFC4_9BACT</name>
<dbReference type="Pfam" id="PF09907">
    <property type="entry name" value="HigB_toxin"/>
    <property type="match status" value="1"/>
</dbReference>
<dbReference type="GO" id="GO:0110001">
    <property type="term" value="C:toxin-antitoxin complex"/>
    <property type="evidence" value="ECO:0007669"/>
    <property type="project" value="InterPro"/>
</dbReference>
<keyword evidence="2" id="KW-1185">Reference proteome</keyword>
<accession>A0A2P8GFC4</accession>
<dbReference type="OrthoDB" id="9799912at2"/>
<sequence>MVILSFNTLRNFFQKHPHSKEALIDWHKTMEEASFSTFHDVKRAFNSVDCVGNDLYIFNIRGNKYRLITRIHFDIRTVYVRFIGTHQQYDEINIRSL</sequence>
<protein>
    <submittedName>
        <fullName evidence="1">mRNA interferase HigB</fullName>
    </submittedName>
</protein>
<proteinExistence type="predicted"/>
<evidence type="ECO:0000313" key="1">
    <source>
        <dbReference type="EMBL" id="PSL32620.1"/>
    </source>
</evidence>
<dbReference type="GO" id="GO:0003723">
    <property type="term" value="F:RNA binding"/>
    <property type="evidence" value="ECO:0007669"/>
    <property type="project" value="InterPro"/>
</dbReference>
<dbReference type="AlphaFoldDB" id="A0A2P8GFC4"/>
<dbReference type="Proteomes" id="UP000241964">
    <property type="component" value="Unassembled WGS sequence"/>
</dbReference>
<organism evidence="1 2">
    <name type="scientific">Dyadobacter jiangsuensis</name>
    <dbReference type="NCBI Taxonomy" id="1591085"/>
    <lineage>
        <taxon>Bacteria</taxon>
        <taxon>Pseudomonadati</taxon>
        <taxon>Bacteroidota</taxon>
        <taxon>Cytophagia</taxon>
        <taxon>Cytophagales</taxon>
        <taxon>Spirosomataceae</taxon>
        <taxon>Dyadobacter</taxon>
    </lineage>
</organism>
<evidence type="ECO:0000313" key="2">
    <source>
        <dbReference type="Proteomes" id="UP000241964"/>
    </source>
</evidence>
<dbReference type="InterPro" id="IPR018669">
    <property type="entry name" value="Toxin_HigB"/>
</dbReference>
<dbReference type="EMBL" id="PYAS01000002">
    <property type="protein sequence ID" value="PSL32620.1"/>
    <property type="molecule type" value="Genomic_DNA"/>
</dbReference>
<gene>
    <name evidence="1" type="ORF">CLV60_102338</name>
</gene>
<dbReference type="GO" id="GO:0004519">
    <property type="term" value="F:endonuclease activity"/>
    <property type="evidence" value="ECO:0007669"/>
    <property type="project" value="InterPro"/>
</dbReference>